<organism evidence="2 3">
    <name type="scientific">Pleurodeles waltl</name>
    <name type="common">Iberian ribbed newt</name>
    <dbReference type="NCBI Taxonomy" id="8319"/>
    <lineage>
        <taxon>Eukaryota</taxon>
        <taxon>Metazoa</taxon>
        <taxon>Chordata</taxon>
        <taxon>Craniata</taxon>
        <taxon>Vertebrata</taxon>
        <taxon>Euteleostomi</taxon>
        <taxon>Amphibia</taxon>
        <taxon>Batrachia</taxon>
        <taxon>Caudata</taxon>
        <taxon>Salamandroidea</taxon>
        <taxon>Salamandridae</taxon>
        <taxon>Pleurodelinae</taxon>
        <taxon>Pleurodeles</taxon>
    </lineage>
</organism>
<evidence type="ECO:0000313" key="2">
    <source>
        <dbReference type="EMBL" id="KAJ1176870.1"/>
    </source>
</evidence>
<dbReference type="EMBL" id="JANPWB010000006">
    <property type="protein sequence ID" value="KAJ1176870.1"/>
    <property type="molecule type" value="Genomic_DNA"/>
</dbReference>
<protein>
    <submittedName>
        <fullName evidence="2">Uncharacterized protein</fullName>
    </submittedName>
</protein>
<name>A0AAV7TKC2_PLEWA</name>
<proteinExistence type="predicted"/>
<reference evidence="2" key="1">
    <citation type="journal article" date="2022" name="bioRxiv">
        <title>Sequencing and chromosome-scale assembly of the giantPleurodeles waltlgenome.</title>
        <authorList>
            <person name="Brown T."/>
            <person name="Elewa A."/>
            <person name="Iarovenko S."/>
            <person name="Subramanian E."/>
            <person name="Araus A.J."/>
            <person name="Petzold A."/>
            <person name="Susuki M."/>
            <person name="Suzuki K.-i.T."/>
            <person name="Hayashi T."/>
            <person name="Toyoda A."/>
            <person name="Oliveira C."/>
            <person name="Osipova E."/>
            <person name="Leigh N.D."/>
            <person name="Simon A."/>
            <person name="Yun M.H."/>
        </authorList>
    </citation>
    <scope>NUCLEOTIDE SEQUENCE</scope>
    <source>
        <strain evidence="2">20211129_DDA</strain>
        <tissue evidence="2">Liver</tissue>
    </source>
</reference>
<keyword evidence="3" id="KW-1185">Reference proteome</keyword>
<feature type="region of interest" description="Disordered" evidence="1">
    <location>
        <begin position="86"/>
        <end position="120"/>
    </location>
</feature>
<dbReference type="AlphaFoldDB" id="A0AAV7TKC2"/>
<comment type="caution">
    <text evidence="2">The sequence shown here is derived from an EMBL/GenBank/DDBJ whole genome shotgun (WGS) entry which is preliminary data.</text>
</comment>
<feature type="region of interest" description="Disordered" evidence="1">
    <location>
        <begin position="1"/>
        <end position="46"/>
    </location>
</feature>
<accession>A0AAV7TKC2</accession>
<evidence type="ECO:0000313" key="3">
    <source>
        <dbReference type="Proteomes" id="UP001066276"/>
    </source>
</evidence>
<dbReference type="Proteomes" id="UP001066276">
    <property type="component" value="Chromosome 3_2"/>
</dbReference>
<evidence type="ECO:0000256" key="1">
    <source>
        <dbReference type="SAM" id="MobiDB-lite"/>
    </source>
</evidence>
<gene>
    <name evidence="2" type="ORF">NDU88_002137</name>
</gene>
<sequence length="236" mass="25994">MGQHKRMDPSQGNTMEQFTAPVPLPQHPARSDSSGDGVRVPANSDEPSHRELLAAIQGPMVAWRRPEEVWRWLEMWDKAVLARTEGAGGRASRAPGAESPDRRSWMAGSLADTGSRGSSVDSLPRVEIQQVEQWRWCLLIWPEASMWIRGERLGGGPLRGPDYDLLDSGCRSAPSQQGGGQNWKLHSGESRGLVGSAGHWGGLFYCFMNQDWDGTRVLDGLMPGCGGITSHMWYDL</sequence>